<dbReference type="Proteomes" id="UP001165085">
    <property type="component" value="Unassembled WGS sequence"/>
</dbReference>
<feature type="compositionally biased region" description="Gly residues" evidence="1">
    <location>
        <begin position="609"/>
        <end position="620"/>
    </location>
</feature>
<name>A0A9W6ZM84_9STRA</name>
<reference evidence="3" key="1">
    <citation type="journal article" date="2023" name="Commun. Biol.">
        <title>Genome analysis of Parmales, the sister group of diatoms, reveals the evolutionary specialization of diatoms from phago-mixotrophs to photoautotrophs.</title>
        <authorList>
            <person name="Ban H."/>
            <person name="Sato S."/>
            <person name="Yoshikawa S."/>
            <person name="Yamada K."/>
            <person name="Nakamura Y."/>
            <person name="Ichinomiya M."/>
            <person name="Sato N."/>
            <person name="Blanc-Mathieu R."/>
            <person name="Endo H."/>
            <person name="Kuwata A."/>
            <person name="Ogata H."/>
        </authorList>
    </citation>
    <scope>NUCLEOTIDE SEQUENCE [LARGE SCALE GENOMIC DNA]</scope>
    <source>
        <strain evidence="3">NIES 3701</strain>
    </source>
</reference>
<feature type="compositionally biased region" description="Low complexity" evidence="1">
    <location>
        <begin position="272"/>
        <end position="297"/>
    </location>
</feature>
<feature type="region of interest" description="Disordered" evidence="1">
    <location>
        <begin position="598"/>
        <end position="620"/>
    </location>
</feature>
<dbReference type="OrthoDB" id="196683at2759"/>
<accession>A0A9W6ZM84</accession>
<evidence type="ECO:0000313" key="2">
    <source>
        <dbReference type="EMBL" id="GMH53079.1"/>
    </source>
</evidence>
<protein>
    <recommendedName>
        <fullName evidence="4">WW domain-containing protein</fullName>
    </recommendedName>
</protein>
<dbReference type="PROSITE" id="PS50096">
    <property type="entry name" value="IQ"/>
    <property type="match status" value="1"/>
</dbReference>
<feature type="region of interest" description="Disordered" evidence="1">
    <location>
        <begin position="73"/>
        <end position="98"/>
    </location>
</feature>
<keyword evidence="3" id="KW-1185">Reference proteome</keyword>
<evidence type="ECO:0008006" key="4">
    <source>
        <dbReference type="Google" id="ProtNLM"/>
    </source>
</evidence>
<proteinExistence type="predicted"/>
<comment type="caution">
    <text evidence="2">The sequence shown here is derived from an EMBL/GenBank/DDBJ whole genome shotgun (WGS) entry which is preliminary data.</text>
</comment>
<evidence type="ECO:0000256" key="1">
    <source>
        <dbReference type="SAM" id="MobiDB-lite"/>
    </source>
</evidence>
<dbReference type="EMBL" id="BRXY01000016">
    <property type="protein sequence ID" value="GMH53079.1"/>
    <property type="molecule type" value="Genomic_DNA"/>
</dbReference>
<dbReference type="AlphaFoldDB" id="A0A9W6ZM84"/>
<organism evidence="2 3">
    <name type="scientific">Triparma strigata</name>
    <dbReference type="NCBI Taxonomy" id="1606541"/>
    <lineage>
        <taxon>Eukaryota</taxon>
        <taxon>Sar</taxon>
        <taxon>Stramenopiles</taxon>
        <taxon>Ochrophyta</taxon>
        <taxon>Bolidophyceae</taxon>
        <taxon>Parmales</taxon>
        <taxon>Triparmaceae</taxon>
        <taxon>Triparma</taxon>
    </lineage>
</organism>
<gene>
    <name evidence="2" type="ORF">TrST_g11053</name>
</gene>
<feature type="region of interest" description="Disordered" evidence="1">
    <location>
        <begin position="272"/>
        <end position="305"/>
    </location>
</feature>
<evidence type="ECO:0000313" key="3">
    <source>
        <dbReference type="Proteomes" id="UP001165085"/>
    </source>
</evidence>
<sequence length="671" mass="76603">MSLDYQQRLLEIQRKQKEWDTIGAEWERRFKGELNDITPPEELSNSYTSSEGKKLFFLCDSAKVPVSDISSKKYKHRRTREMDRASVSTQKTGLGKSLSDSVELPRMSVIRKEDSQTLLARSFMKPTLKGDSFGPGDSHKRAMENYYHVQDSLPPEPLTGKEMRKAKSIMLYYDNSAPPCMPVMGSKDVLMDGVTGTVLPFPLVVDHRTAEEEVNFKTMPVKALKKQTGVVKKRVIVEGKIKYYDQQKEESKKTSSLFDSLLSGSGGGAESAGTLSSNSSIAGGGNNSNASLASSKTWRSRRSTTKKKALSKIEIEAGIEEMNGLLESLSPKKGGSTVSETHKAWGDAGLAIKNHFHLLNGGKKLQKDLYKDEDVGRFFKRFVSEGPRRGDGCFESDNREIAKLRLESILHKAKEHRRDLNVFNTTKPKKASLEERRVLRELRNRIKREERRLMKSEYWKLKNAKVSRVKDKRNFDSLWEDSSEEEEEVVEEEPPTREELWLADTNIDLFAEPEKKKPKTPKVVYEDRQIITEAMNILEETMMEYVYEFMGEELEEMERLGLIACAIDVQARFRGYAWRRDNFKIVNRLQMRAKSRAKKFRKKREEQGGVEGEGQGEGQGGVVAETEENAWAGAENVWIDPNTGEMWDTLQDQESGAWYYQNRSTGETRWA</sequence>